<keyword evidence="9" id="KW-1185">Reference proteome</keyword>
<dbReference type="GO" id="GO:0005634">
    <property type="term" value="C:nucleus"/>
    <property type="evidence" value="ECO:0007669"/>
    <property type="project" value="TreeGrafter"/>
</dbReference>
<reference evidence="8 9" key="1">
    <citation type="submission" date="2019-09" db="EMBL/GenBank/DDBJ databases">
        <title>Bird 10,000 Genomes (B10K) Project - Family phase.</title>
        <authorList>
            <person name="Zhang G."/>
        </authorList>
    </citation>
    <scope>NUCLEOTIDE SEQUENCE [LARGE SCALE GENOMIC DNA]</scope>
    <source>
        <strain evidence="8">B10K-DU-017-25</strain>
        <tissue evidence="8">Mixed tissue sample</tissue>
    </source>
</reference>
<evidence type="ECO:0000313" key="8">
    <source>
        <dbReference type="EMBL" id="NWR75431.1"/>
    </source>
</evidence>
<keyword evidence="3" id="KW-0206">Cytoskeleton</keyword>
<dbReference type="Pfam" id="PF10629">
    <property type="entry name" value="CMI2B-like"/>
    <property type="match status" value="1"/>
</dbReference>
<organism evidence="8 9">
    <name type="scientific">Centropus unirufus</name>
    <dbReference type="NCBI Taxonomy" id="1118519"/>
    <lineage>
        <taxon>Eukaryota</taxon>
        <taxon>Metazoa</taxon>
        <taxon>Chordata</taxon>
        <taxon>Craniata</taxon>
        <taxon>Vertebrata</taxon>
        <taxon>Euteleostomi</taxon>
        <taxon>Archelosauria</taxon>
        <taxon>Archosauria</taxon>
        <taxon>Dinosauria</taxon>
        <taxon>Saurischia</taxon>
        <taxon>Theropoda</taxon>
        <taxon>Coelurosauria</taxon>
        <taxon>Aves</taxon>
        <taxon>Neognathae</taxon>
        <taxon>Neoaves</taxon>
        <taxon>Otidimorphae</taxon>
        <taxon>Cuculiformes</taxon>
        <taxon>Centropidae</taxon>
        <taxon>Centropus</taxon>
    </lineage>
</organism>
<dbReference type="AlphaFoldDB" id="A0A7K4ZVK1"/>
<feature type="non-terminal residue" evidence="8">
    <location>
        <position position="55"/>
    </location>
</feature>
<keyword evidence="2" id="KW-0963">Cytoplasm</keyword>
<sequence>SYVGFVPQFKYRFGNTFGRTTYQLLTDPTVRKSPRSLLAPLPQQKFDEDSTRTQH</sequence>
<evidence type="ECO:0000256" key="6">
    <source>
        <dbReference type="SAM" id="MobiDB-lite"/>
    </source>
</evidence>
<dbReference type="PANTHER" id="PTHR47299:SF1">
    <property type="entry name" value="PROTEIN FAM166A"/>
    <property type="match status" value="1"/>
</dbReference>
<protein>
    <submittedName>
        <fullName evidence="8">F166A protein</fullName>
    </submittedName>
</protein>
<evidence type="ECO:0000256" key="1">
    <source>
        <dbReference type="ARBA" id="ARBA00004430"/>
    </source>
</evidence>
<evidence type="ECO:0000256" key="5">
    <source>
        <dbReference type="ARBA" id="ARBA00035661"/>
    </source>
</evidence>
<feature type="compositionally biased region" description="Basic and acidic residues" evidence="6">
    <location>
        <begin position="45"/>
        <end position="55"/>
    </location>
</feature>
<dbReference type="PANTHER" id="PTHR47299">
    <property type="entry name" value="PROTEIN FAM166A"/>
    <property type="match status" value="1"/>
</dbReference>
<comment type="similarity">
    <text evidence="5">Belongs to the CIMIP2 family.</text>
</comment>
<name>A0A7K4ZVK1_9AVES</name>
<evidence type="ECO:0000256" key="4">
    <source>
        <dbReference type="ARBA" id="ARBA00023273"/>
    </source>
</evidence>
<dbReference type="Proteomes" id="UP000517892">
    <property type="component" value="Unassembled WGS sequence"/>
</dbReference>
<evidence type="ECO:0000313" key="9">
    <source>
        <dbReference type="Proteomes" id="UP000517892"/>
    </source>
</evidence>
<feature type="non-terminal residue" evidence="8">
    <location>
        <position position="1"/>
    </location>
</feature>
<accession>A0A7K4ZVK1</accession>
<dbReference type="GO" id="GO:0015630">
    <property type="term" value="C:microtubule cytoskeleton"/>
    <property type="evidence" value="ECO:0007669"/>
    <property type="project" value="UniProtKB-ARBA"/>
</dbReference>
<dbReference type="EMBL" id="VYZI01000262">
    <property type="protein sequence ID" value="NWR75431.1"/>
    <property type="molecule type" value="Genomic_DNA"/>
</dbReference>
<dbReference type="InterPro" id="IPR052683">
    <property type="entry name" value="CIMIP2A"/>
</dbReference>
<comment type="subcellular location">
    <subcellularLocation>
        <location evidence="1">Cytoplasm</location>
        <location evidence="1">Cytoskeleton</location>
        <location evidence="1">Cilium axoneme</location>
    </subcellularLocation>
</comment>
<proteinExistence type="inferred from homology"/>
<evidence type="ECO:0000259" key="7">
    <source>
        <dbReference type="Pfam" id="PF10629"/>
    </source>
</evidence>
<gene>
    <name evidence="8" type="primary">Fam166a</name>
    <name evidence="8" type="ORF">CENUNI_R03634</name>
</gene>
<feature type="domain" description="Ciliary microtubule inner protein 2A-C-like" evidence="7">
    <location>
        <begin position="2"/>
        <end position="27"/>
    </location>
</feature>
<dbReference type="InterPro" id="IPR018902">
    <property type="entry name" value="CMI2A-C-like_dom"/>
</dbReference>
<dbReference type="GO" id="GO:0005930">
    <property type="term" value="C:axoneme"/>
    <property type="evidence" value="ECO:0007669"/>
    <property type="project" value="UniProtKB-SubCell"/>
</dbReference>
<evidence type="ECO:0000256" key="2">
    <source>
        <dbReference type="ARBA" id="ARBA00022490"/>
    </source>
</evidence>
<comment type="caution">
    <text evidence="8">The sequence shown here is derived from an EMBL/GenBank/DDBJ whole genome shotgun (WGS) entry which is preliminary data.</text>
</comment>
<evidence type="ECO:0000256" key="3">
    <source>
        <dbReference type="ARBA" id="ARBA00023212"/>
    </source>
</evidence>
<keyword evidence="4" id="KW-0966">Cell projection</keyword>
<dbReference type="OrthoDB" id="2019884at2759"/>
<feature type="region of interest" description="Disordered" evidence="6">
    <location>
        <begin position="33"/>
        <end position="55"/>
    </location>
</feature>